<comment type="similarity">
    <text evidence="4">Belongs to the class I-like SAM-binding methyltransferase superfamily. MenG/UbiE family.</text>
</comment>
<keyword evidence="1 4" id="KW-0489">Methyltransferase</keyword>
<gene>
    <name evidence="4" type="primary">menG</name>
    <name evidence="5" type="ORF">EU95_0026</name>
</gene>
<accession>A0A0A2ABA2</accession>
<feature type="binding site" evidence="4">
    <location>
        <position position="123"/>
    </location>
    <ligand>
        <name>S-adenosyl-L-methionine</name>
        <dbReference type="ChEBI" id="CHEBI:59789"/>
    </ligand>
</feature>
<feature type="binding site" evidence="4">
    <location>
        <position position="79"/>
    </location>
    <ligand>
        <name>S-adenosyl-L-methionine</name>
        <dbReference type="ChEBI" id="CHEBI:59789"/>
    </ligand>
</feature>
<dbReference type="GO" id="GO:0009234">
    <property type="term" value="P:menaquinone biosynthetic process"/>
    <property type="evidence" value="ECO:0007669"/>
    <property type="project" value="UniProtKB-UniRule"/>
</dbReference>
<dbReference type="GO" id="GO:0032259">
    <property type="term" value="P:methylation"/>
    <property type="evidence" value="ECO:0007669"/>
    <property type="project" value="UniProtKB-KW"/>
</dbReference>
<dbReference type="UniPathway" id="UPA00079">
    <property type="reaction ID" value="UER00169"/>
</dbReference>
<dbReference type="Gene3D" id="3.40.50.150">
    <property type="entry name" value="Vaccinia Virus protein VP39"/>
    <property type="match status" value="1"/>
</dbReference>
<dbReference type="InterPro" id="IPR029063">
    <property type="entry name" value="SAM-dependent_MTases_sf"/>
</dbReference>
<dbReference type="InterPro" id="IPR023576">
    <property type="entry name" value="UbiE/COQ5_MeTrFase_CS"/>
</dbReference>
<dbReference type="GO" id="GO:0043770">
    <property type="term" value="F:demethylmenaquinone methyltransferase activity"/>
    <property type="evidence" value="ECO:0007669"/>
    <property type="project" value="UniProtKB-UniRule"/>
</dbReference>
<evidence type="ECO:0000256" key="3">
    <source>
        <dbReference type="ARBA" id="ARBA00022691"/>
    </source>
</evidence>
<dbReference type="PROSITE" id="PS01183">
    <property type="entry name" value="UBIE_1"/>
    <property type="match status" value="1"/>
</dbReference>
<dbReference type="OrthoDB" id="9808140at2"/>
<sequence length="236" mass="27361">MKFTKSIEVKNIFNKISYKYDFLNNLLSFGLHKLWKRKLVNLLKPLNGEDWADLCCGTGDLAFLISERVSPSGSITGIDSAEEILNIAMKKSKLKKNKFIKWEMKDVLEMNDYSKNFDGICMSYGLRNLNNVEEGIKKVFYLLKDKGRAGFLDFNHSTKNSLSNIFQKIYLRFIVVTISRIFNLGPEYEYIEKSIRNFPKRNELINIAKEVGFEKAEYRTILGGQMGILILIKQRI</sequence>
<comment type="pathway">
    <text evidence="4">Quinol/quinone metabolism; menaquinone biosynthesis; menaquinol from 1,4-dihydroxy-2-naphthoate: step 2/2.</text>
</comment>
<comment type="function">
    <text evidence="4">Methyltransferase required for the conversion of demethylmenaquinol (DMKH2) to menaquinol (MKH2).</text>
</comment>
<dbReference type="AlphaFoldDB" id="A0A0A2ABA2"/>
<name>A0A0A2ABA2_PROMR</name>
<evidence type="ECO:0000313" key="5">
    <source>
        <dbReference type="EMBL" id="KGF98096.1"/>
    </source>
</evidence>
<reference evidence="6" key="1">
    <citation type="journal article" date="2014" name="Sci. Data">
        <title>Genomes of diverse isolates of the marine cyanobacterium Prochlorococcus.</title>
        <authorList>
            <person name="Biller S."/>
            <person name="Berube P."/>
            <person name="Thompson J."/>
            <person name="Kelly L."/>
            <person name="Roggensack S."/>
            <person name="Awad L."/>
            <person name="Roache-Johnson K."/>
            <person name="Ding H."/>
            <person name="Giovannoni S.J."/>
            <person name="Moore L.R."/>
            <person name="Chisholm S.W."/>
        </authorList>
    </citation>
    <scope>NUCLEOTIDE SEQUENCE [LARGE SCALE GENOMIC DNA]</scope>
    <source>
        <strain evidence="6">MIT 9201</strain>
    </source>
</reference>
<dbReference type="EC" id="2.1.1.163" evidence="4"/>
<keyword evidence="2 4" id="KW-0808">Transferase</keyword>
<dbReference type="NCBIfam" id="NF001244">
    <property type="entry name" value="PRK00216.1-5"/>
    <property type="match status" value="1"/>
</dbReference>
<dbReference type="PANTHER" id="PTHR43591">
    <property type="entry name" value="METHYLTRANSFERASE"/>
    <property type="match status" value="1"/>
</dbReference>
<dbReference type="Proteomes" id="UP000030355">
    <property type="component" value="Unassembled WGS sequence"/>
</dbReference>
<dbReference type="eggNOG" id="COG2226">
    <property type="taxonomic scope" value="Bacteria"/>
</dbReference>
<evidence type="ECO:0000256" key="1">
    <source>
        <dbReference type="ARBA" id="ARBA00022603"/>
    </source>
</evidence>
<comment type="caution">
    <text evidence="5">The sequence shown here is derived from an EMBL/GenBank/DDBJ whole genome shotgun (WGS) entry which is preliminary data.</text>
</comment>
<feature type="binding site" evidence="4">
    <location>
        <position position="58"/>
    </location>
    <ligand>
        <name>S-adenosyl-L-methionine</name>
        <dbReference type="ChEBI" id="CHEBI:59789"/>
    </ligand>
</feature>
<dbReference type="NCBIfam" id="TIGR01934">
    <property type="entry name" value="MenG_MenH_UbiE"/>
    <property type="match status" value="1"/>
</dbReference>
<proteinExistence type="inferred from homology"/>
<dbReference type="PANTHER" id="PTHR43591:SF24">
    <property type="entry name" value="2-METHOXY-6-POLYPRENYL-1,4-BENZOQUINOL METHYLASE, MITOCHONDRIAL"/>
    <property type="match status" value="1"/>
</dbReference>
<protein>
    <recommendedName>
        <fullName evidence="4">Demethylmenaquinone methyltransferase</fullName>
        <ecNumber evidence="4">2.1.1.163</ecNumber>
    </recommendedName>
</protein>
<keyword evidence="3 4" id="KW-0949">S-adenosyl-L-methionine</keyword>
<organism evidence="5 6">
    <name type="scientific">Prochlorococcus marinus str. MIT 9201</name>
    <dbReference type="NCBI Taxonomy" id="93057"/>
    <lineage>
        <taxon>Bacteria</taxon>
        <taxon>Bacillati</taxon>
        <taxon>Cyanobacteriota</taxon>
        <taxon>Cyanophyceae</taxon>
        <taxon>Synechococcales</taxon>
        <taxon>Prochlorococcaceae</taxon>
        <taxon>Prochlorococcus</taxon>
    </lineage>
</organism>
<evidence type="ECO:0000256" key="2">
    <source>
        <dbReference type="ARBA" id="ARBA00022679"/>
    </source>
</evidence>
<comment type="catalytic activity">
    <reaction evidence="4">
        <text>a 2-demethylmenaquinol + S-adenosyl-L-methionine = a menaquinol + S-adenosyl-L-homocysteine + H(+)</text>
        <dbReference type="Rhea" id="RHEA:42640"/>
        <dbReference type="Rhea" id="RHEA-COMP:9539"/>
        <dbReference type="Rhea" id="RHEA-COMP:9563"/>
        <dbReference type="ChEBI" id="CHEBI:15378"/>
        <dbReference type="ChEBI" id="CHEBI:18151"/>
        <dbReference type="ChEBI" id="CHEBI:55437"/>
        <dbReference type="ChEBI" id="CHEBI:57856"/>
        <dbReference type="ChEBI" id="CHEBI:59789"/>
        <dbReference type="EC" id="2.1.1.163"/>
    </reaction>
</comment>
<feature type="binding site" evidence="4">
    <location>
        <begin position="106"/>
        <end position="107"/>
    </location>
    <ligand>
        <name>S-adenosyl-L-methionine</name>
        <dbReference type="ChEBI" id="CHEBI:59789"/>
    </ligand>
</feature>
<dbReference type="SUPFAM" id="SSF53335">
    <property type="entry name" value="S-adenosyl-L-methionine-dependent methyltransferases"/>
    <property type="match status" value="1"/>
</dbReference>
<dbReference type="Pfam" id="PF01209">
    <property type="entry name" value="Ubie_methyltran"/>
    <property type="match status" value="1"/>
</dbReference>
<dbReference type="InterPro" id="IPR004033">
    <property type="entry name" value="UbiE/COQ5_MeTrFase"/>
</dbReference>
<evidence type="ECO:0000256" key="4">
    <source>
        <dbReference type="HAMAP-Rule" id="MF_01813"/>
    </source>
</evidence>
<dbReference type="RefSeq" id="WP_032521298.1">
    <property type="nucleotide sequence ID" value="NZ_CP138977.1"/>
</dbReference>
<keyword evidence="4" id="KW-0474">Menaquinone biosynthesis</keyword>
<dbReference type="PROSITE" id="PS51608">
    <property type="entry name" value="SAM_MT_UBIE"/>
    <property type="match status" value="1"/>
</dbReference>
<evidence type="ECO:0000313" key="6">
    <source>
        <dbReference type="Proteomes" id="UP000030355"/>
    </source>
</evidence>
<dbReference type="CDD" id="cd02440">
    <property type="entry name" value="AdoMet_MTases"/>
    <property type="match status" value="1"/>
</dbReference>
<dbReference type="STRING" id="93057.EU95_0026"/>
<dbReference type="HAMAP" id="MF_01813">
    <property type="entry name" value="MenG_UbiE_methyltr"/>
    <property type="match status" value="1"/>
</dbReference>
<dbReference type="EMBL" id="JNAL01000002">
    <property type="protein sequence ID" value="KGF98096.1"/>
    <property type="molecule type" value="Genomic_DNA"/>
</dbReference>